<feature type="domain" description="Glycosyltransferase 2-like" evidence="14">
    <location>
        <begin position="63"/>
        <end position="198"/>
    </location>
</feature>
<evidence type="ECO:0000256" key="13">
    <source>
        <dbReference type="SAM" id="Phobius"/>
    </source>
</evidence>
<dbReference type="Pfam" id="PF00535">
    <property type="entry name" value="Glycos_transf_2"/>
    <property type="match status" value="1"/>
</dbReference>
<dbReference type="PANTHER" id="PTHR10859">
    <property type="entry name" value="GLYCOSYL TRANSFERASE"/>
    <property type="match status" value="1"/>
</dbReference>
<evidence type="ECO:0000256" key="7">
    <source>
        <dbReference type="ARBA" id="ARBA00022692"/>
    </source>
</evidence>
<evidence type="ECO:0000256" key="6">
    <source>
        <dbReference type="ARBA" id="ARBA00022679"/>
    </source>
</evidence>
<dbReference type="GO" id="GO:0005789">
    <property type="term" value="C:endoplasmic reticulum membrane"/>
    <property type="evidence" value="ECO:0007669"/>
    <property type="project" value="UniProtKB-SubCell"/>
</dbReference>
<evidence type="ECO:0000256" key="3">
    <source>
        <dbReference type="ARBA" id="ARBA00006739"/>
    </source>
</evidence>
<sequence length="345" mass="38198">MMALAETVAGAPELYYSIIGIISILTICYIFYPAYKCKKGGLGCTETILAGDKSNGGDNDLLSLIIPAYNEEERLPIMLDETLVYLNKDRESLTHLFDAAVGNSHQRRNKSLIKYEIIVVDDGSSDNTCNVVRKYAATLNSGDTVKLISMHQNVGKGGAVKSGMLASKGQLCLMVDADGATDIADGLPKLLKEMHTLNNKERHDTSLPPKSVVFGSRAHLENESSASRSKVRTFLMHAFHFFVKALCSPRIKDTQCGFKLFTRSAAISLFTNLHLRRWAFDTELVVIAERLQVSVSEVGVIWHEIDGSKLDGGKLSLALVSLGMLRDMLCVRACYFFRIWKMYSK</sequence>
<accession>A0AAD9DEM5</accession>
<reference evidence="15" key="1">
    <citation type="submission" date="2023-06" db="EMBL/GenBank/DDBJ databases">
        <title>Survivors Of The Sea: Transcriptome response of Skeletonema marinoi to long-term dormancy.</title>
        <authorList>
            <person name="Pinder M.I.M."/>
            <person name="Kourtchenko O."/>
            <person name="Robertson E.K."/>
            <person name="Larsson T."/>
            <person name="Maumus F."/>
            <person name="Osuna-Cruz C.M."/>
            <person name="Vancaester E."/>
            <person name="Stenow R."/>
            <person name="Vandepoele K."/>
            <person name="Ploug H."/>
            <person name="Bruchert V."/>
            <person name="Godhe A."/>
            <person name="Topel M."/>
        </authorList>
    </citation>
    <scope>NUCLEOTIDE SEQUENCE</scope>
    <source>
        <strain evidence="15">R05AC</strain>
    </source>
</reference>
<gene>
    <name evidence="15" type="ORF">QTG54_005975</name>
</gene>
<keyword evidence="10 13" id="KW-1133">Transmembrane helix</keyword>
<dbReference type="GO" id="GO:0004581">
    <property type="term" value="F:dolichyl-phosphate beta-glucosyltransferase activity"/>
    <property type="evidence" value="ECO:0007669"/>
    <property type="project" value="UniProtKB-EC"/>
</dbReference>
<comment type="similarity">
    <text evidence="3">Belongs to the glycosyltransferase 2 family.</text>
</comment>
<dbReference type="AlphaFoldDB" id="A0AAD9DEM5"/>
<evidence type="ECO:0000256" key="5">
    <source>
        <dbReference type="ARBA" id="ARBA00022676"/>
    </source>
</evidence>
<evidence type="ECO:0000256" key="11">
    <source>
        <dbReference type="ARBA" id="ARBA00023136"/>
    </source>
</evidence>
<evidence type="ECO:0000313" key="16">
    <source>
        <dbReference type="Proteomes" id="UP001224775"/>
    </source>
</evidence>
<comment type="catalytic activity">
    <reaction evidence="12">
        <text>a di-trans,poly-cis-dolichyl phosphate + UDP-alpha-D-glucose = a di-trans,poly-cis-dolichyl beta-D-glucosyl phosphate + UDP</text>
        <dbReference type="Rhea" id="RHEA:15401"/>
        <dbReference type="Rhea" id="RHEA-COMP:19498"/>
        <dbReference type="Rhea" id="RHEA-COMP:19502"/>
        <dbReference type="ChEBI" id="CHEBI:57525"/>
        <dbReference type="ChEBI" id="CHEBI:57683"/>
        <dbReference type="ChEBI" id="CHEBI:58223"/>
        <dbReference type="ChEBI" id="CHEBI:58885"/>
        <dbReference type="EC" id="2.4.1.117"/>
    </reaction>
    <physiologicalReaction direction="left-to-right" evidence="12">
        <dbReference type="Rhea" id="RHEA:15402"/>
    </physiologicalReaction>
</comment>
<name>A0AAD9DEM5_9STRA</name>
<keyword evidence="11 13" id="KW-0472">Membrane</keyword>
<dbReference type="InterPro" id="IPR001173">
    <property type="entry name" value="Glyco_trans_2-like"/>
</dbReference>
<dbReference type="EC" id="2.4.1.117" evidence="4"/>
<evidence type="ECO:0000313" key="15">
    <source>
        <dbReference type="EMBL" id="KAK1743354.1"/>
    </source>
</evidence>
<evidence type="ECO:0000256" key="1">
    <source>
        <dbReference type="ARBA" id="ARBA00004389"/>
    </source>
</evidence>
<dbReference type="InterPro" id="IPR029044">
    <property type="entry name" value="Nucleotide-diphossugar_trans"/>
</dbReference>
<keyword evidence="6 15" id="KW-0808">Transferase</keyword>
<dbReference type="GO" id="GO:0006487">
    <property type="term" value="P:protein N-linked glycosylation"/>
    <property type="evidence" value="ECO:0007669"/>
    <property type="project" value="TreeGrafter"/>
</dbReference>
<evidence type="ECO:0000256" key="9">
    <source>
        <dbReference type="ARBA" id="ARBA00022968"/>
    </source>
</evidence>
<evidence type="ECO:0000256" key="8">
    <source>
        <dbReference type="ARBA" id="ARBA00022824"/>
    </source>
</evidence>
<keyword evidence="5 15" id="KW-0328">Glycosyltransferase</keyword>
<dbReference type="Gene3D" id="3.90.550.10">
    <property type="entry name" value="Spore Coat Polysaccharide Biosynthesis Protein SpsA, Chain A"/>
    <property type="match status" value="1"/>
</dbReference>
<evidence type="ECO:0000256" key="10">
    <source>
        <dbReference type="ARBA" id="ARBA00022989"/>
    </source>
</evidence>
<dbReference type="SUPFAM" id="SSF53448">
    <property type="entry name" value="Nucleotide-diphospho-sugar transferases"/>
    <property type="match status" value="1"/>
</dbReference>
<dbReference type="PANTHER" id="PTHR10859:SF91">
    <property type="entry name" value="DOLICHYL-PHOSPHATE BETA-GLUCOSYLTRANSFERASE"/>
    <property type="match status" value="1"/>
</dbReference>
<organism evidence="15 16">
    <name type="scientific">Skeletonema marinoi</name>
    <dbReference type="NCBI Taxonomy" id="267567"/>
    <lineage>
        <taxon>Eukaryota</taxon>
        <taxon>Sar</taxon>
        <taxon>Stramenopiles</taxon>
        <taxon>Ochrophyta</taxon>
        <taxon>Bacillariophyta</taxon>
        <taxon>Coscinodiscophyceae</taxon>
        <taxon>Thalassiosirophycidae</taxon>
        <taxon>Thalassiosirales</taxon>
        <taxon>Skeletonemataceae</taxon>
        <taxon>Skeletonema</taxon>
        <taxon>Skeletonema marinoi-dohrnii complex</taxon>
    </lineage>
</organism>
<evidence type="ECO:0000256" key="4">
    <source>
        <dbReference type="ARBA" id="ARBA00012583"/>
    </source>
</evidence>
<keyword evidence="9" id="KW-0735">Signal-anchor</keyword>
<comment type="caution">
    <text evidence="15">The sequence shown here is derived from an EMBL/GenBank/DDBJ whole genome shotgun (WGS) entry which is preliminary data.</text>
</comment>
<evidence type="ECO:0000256" key="2">
    <source>
        <dbReference type="ARBA" id="ARBA00004922"/>
    </source>
</evidence>
<protein>
    <recommendedName>
        <fullName evidence="4">dolichyl-phosphate beta-glucosyltransferase</fullName>
        <ecNumber evidence="4">2.4.1.117</ecNumber>
    </recommendedName>
</protein>
<keyword evidence="16" id="KW-1185">Reference proteome</keyword>
<dbReference type="CDD" id="cd04188">
    <property type="entry name" value="DPG_synthase"/>
    <property type="match status" value="1"/>
</dbReference>
<evidence type="ECO:0000256" key="12">
    <source>
        <dbReference type="ARBA" id="ARBA00045097"/>
    </source>
</evidence>
<comment type="pathway">
    <text evidence="2">Protein modification; protein glycosylation.</text>
</comment>
<feature type="transmembrane region" description="Helical" evidence="13">
    <location>
        <begin position="14"/>
        <end position="32"/>
    </location>
</feature>
<dbReference type="EMBL" id="JATAAI010000009">
    <property type="protein sequence ID" value="KAK1743354.1"/>
    <property type="molecule type" value="Genomic_DNA"/>
</dbReference>
<proteinExistence type="inferred from homology"/>
<keyword evidence="8" id="KW-0256">Endoplasmic reticulum</keyword>
<dbReference type="Proteomes" id="UP001224775">
    <property type="component" value="Unassembled WGS sequence"/>
</dbReference>
<evidence type="ECO:0000259" key="14">
    <source>
        <dbReference type="Pfam" id="PF00535"/>
    </source>
</evidence>
<dbReference type="InterPro" id="IPR035518">
    <property type="entry name" value="DPG_synthase"/>
</dbReference>
<comment type="subcellular location">
    <subcellularLocation>
        <location evidence="1">Endoplasmic reticulum membrane</location>
        <topology evidence="1">Single-pass membrane protein</topology>
    </subcellularLocation>
</comment>
<keyword evidence="7 13" id="KW-0812">Transmembrane</keyword>